<evidence type="ECO:0000313" key="1">
    <source>
        <dbReference type="EMBL" id="EEZ92627.1"/>
    </source>
</evidence>
<protein>
    <submittedName>
        <fullName evidence="1">Uncharacterized protein</fullName>
    </submittedName>
</protein>
<reference evidence="1 2" key="1">
    <citation type="journal article" date="2010" name="Proc. Natl. Acad. Sci. U.S.A.">
        <title>Enigmatic, ultrasmall, uncultivated Archaea.</title>
        <authorList>
            <person name="Baker B.J."/>
            <person name="Comolli L.R."/>
            <person name="Dick G.J."/>
            <person name="Hauser L.J."/>
            <person name="Hyatt D."/>
            <person name="Dill B.D."/>
            <person name="Land M.L."/>
            <person name="Verberkmoes N.C."/>
            <person name="Hettich R.L."/>
            <person name="Banfield J.F."/>
        </authorList>
    </citation>
    <scope>NUCLEOTIDE SEQUENCE [LARGE SCALE GENOMIC DNA]</scope>
</reference>
<accession>D2EG87</accession>
<sequence>MVESEEKQITRIEDSILETVFSAGRLDYHVLREKLSGFRNPKDPSHKLTKEDSMWLIGRLIRKRLLKKQRRFLWIPVNSKTLGKLSELGLIDTKPMNLLKAEVNRHG</sequence>
<proteinExistence type="predicted"/>
<evidence type="ECO:0000313" key="2">
    <source>
        <dbReference type="Proteomes" id="UP000009375"/>
    </source>
</evidence>
<name>D2EG87_PARA4</name>
<dbReference type="AlphaFoldDB" id="D2EG87"/>
<organism evidence="1 2">
    <name type="scientific">Candidatus Parvarchaeum acidiphilum ARMAN-4</name>
    <dbReference type="NCBI Taxonomy" id="662760"/>
    <lineage>
        <taxon>Archaea</taxon>
        <taxon>Candidatus Parvarchaeota</taxon>
        <taxon>Candidatus Parvarchaeum</taxon>
    </lineage>
</organism>
<dbReference type="EMBL" id="GG730068">
    <property type="protein sequence ID" value="EEZ92627.1"/>
    <property type="molecule type" value="Genomic_DNA"/>
</dbReference>
<gene>
    <name evidence="1" type="ORF">BJBARM4_0780</name>
</gene>
<dbReference type="Proteomes" id="UP000009375">
    <property type="component" value="Unassembled WGS sequence"/>
</dbReference>